<feature type="transmembrane region" description="Helical" evidence="2">
    <location>
        <begin position="38"/>
        <end position="57"/>
    </location>
</feature>
<feature type="transmembrane region" description="Helical" evidence="2">
    <location>
        <begin position="6"/>
        <end position="26"/>
    </location>
</feature>
<evidence type="ECO:0000313" key="3">
    <source>
        <dbReference type="EMBL" id="MFC5380327.1"/>
    </source>
</evidence>
<feature type="compositionally biased region" description="Gly residues" evidence="1">
    <location>
        <begin position="112"/>
        <end position="129"/>
    </location>
</feature>
<accession>A0ABW0GKV5</accession>
<reference evidence="4" key="1">
    <citation type="journal article" date="2019" name="Int. J. Syst. Evol. Microbiol.">
        <title>The Global Catalogue of Microorganisms (GCM) 10K type strain sequencing project: providing services to taxonomists for standard genome sequencing and annotation.</title>
        <authorList>
            <consortium name="The Broad Institute Genomics Platform"/>
            <consortium name="The Broad Institute Genome Sequencing Center for Infectious Disease"/>
            <person name="Wu L."/>
            <person name="Ma J."/>
        </authorList>
    </citation>
    <scope>NUCLEOTIDE SEQUENCE [LARGE SCALE GENOMIC DNA]</scope>
    <source>
        <strain evidence="4">CCUG 43114</strain>
    </source>
</reference>
<protein>
    <submittedName>
        <fullName evidence="3">DUF4233 domain-containing protein</fullName>
    </submittedName>
</protein>
<evidence type="ECO:0000256" key="2">
    <source>
        <dbReference type="SAM" id="Phobius"/>
    </source>
</evidence>
<gene>
    <name evidence="3" type="ORF">ACFPJ6_05960</name>
</gene>
<keyword evidence="2" id="KW-0472">Membrane</keyword>
<keyword evidence="4" id="KW-1185">Reference proteome</keyword>
<dbReference type="Proteomes" id="UP001596122">
    <property type="component" value="Unassembled WGS sequence"/>
</dbReference>
<sequence>MRDPKRVMAATVLVFEALVVVFAALVAKDLTGLGTTTAVGGGAALAVVLVVASGVLGRPGGYWLGSLLQVVVVATGLLLPAMLLVGGVFAGLWVAAVVLGTRIERDRAAWSGGAGPSGPDGPGATVGDG</sequence>
<proteinExistence type="predicted"/>
<comment type="caution">
    <text evidence="3">The sequence shown here is derived from an EMBL/GenBank/DDBJ whole genome shotgun (WGS) entry which is preliminary data.</text>
</comment>
<dbReference type="Pfam" id="PF14017">
    <property type="entry name" value="DUF4233"/>
    <property type="match status" value="1"/>
</dbReference>
<feature type="transmembrane region" description="Helical" evidence="2">
    <location>
        <begin position="77"/>
        <end position="99"/>
    </location>
</feature>
<organism evidence="3 4">
    <name type="scientific">Aquipuribacter nitratireducens</name>
    <dbReference type="NCBI Taxonomy" id="650104"/>
    <lineage>
        <taxon>Bacteria</taxon>
        <taxon>Bacillati</taxon>
        <taxon>Actinomycetota</taxon>
        <taxon>Actinomycetes</taxon>
        <taxon>Micrococcales</taxon>
        <taxon>Intrasporangiaceae</taxon>
        <taxon>Aquipuribacter</taxon>
    </lineage>
</organism>
<dbReference type="RefSeq" id="WP_340267347.1">
    <property type="nucleotide sequence ID" value="NZ_JBBEOG010000001.1"/>
</dbReference>
<dbReference type="EMBL" id="JBHSLD010000006">
    <property type="protein sequence ID" value="MFC5380327.1"/>
    <property type="molecule type" value="Genomic_DNA"/>
</dbReference>
<name>A0ABW0GKV5_9MICO</name>
<feature type="region of interest" description="Disordered" evidence="1">
    <location>
        <begin position="110"/>
        <end position="129"/>
    </location>
</feature>
<keyword evidence="2" id="KW-1133">Transmembrane helix</keyword>
<dbReference type="InterPro" id="IPR025327">
    <property type="entry name" value="DUF4233"/>
</dbReference>
<evidence type="ECO:0000313" key="4">
    <source>
        <dbReference type="Proteomes" id="UP001596122"/>
    </source>
</evidence>
<evidence type="ECO:0000256" key="1">
    <source>
        <dbReference type="SAM" id="MobiDB-lite"/>
    </source>
</evidence>
<keyword evidence="2" id="KW-0812">Transmembrane</keyword>